<dbReference type="HOGENOM" id="CLU_1058457_0_0_1"/>
<dbReference type="Gene3D" id="3.60.21.10">
    <property type="match status" value="1"/>
</dbReference>
<dbReference type="PANTHER" id="PTHR45673">
    <property type="entry name" value="SERINE/THREONINE-PROTEIN PHOSPHATASE 2B CATALYTIC SUBUNIT 1-RELATED"/>
    <property type="match status" value="1"/>
</dbReference>
<dbReference type="STRING" id="993615.L2GJA1"/>
<dbReference type="OrthoDB" id="5593063at2759"/>
<evidence type="ECO:0008006" key="4">
    <source>
        <dbReference type="Google" id="ProtNLM"/>
    </source>
</evidence>
<proteinExistence type="predicted"/>
<reference evidence="3" key="1">
    <citation type="submission" date="2011-05" db="EMBL/GenBank/DDBJ databases">
        <title>The genome sequence of Vittaforma corneae strain ATCC 50505.</title>
        <authorList>
            <consortium name="The Broad Institute Genome Sequencing Platform"/>
            <person name="Cuomo C."/>
            <person name="Didier E."/>
            <person name="Bowers L."/>
            <person name="Young S.K."/>
            <person name="Zeng Q."/>
            <person name="Gargeya S."/>
            <person name="Fitzgerald M."/>
            <person name="Haas B."/>
            <person name="Abouelleil A."/>
            <person name="Alvarado L."/>
            <person name="Arachchi H.M."/>
            <person name="Berlin A."/>
            <person name="Chapman S.B."/>
            <person name="Gearin G."/>
            <person name="Goldberg J."/>
            <person name="Griggs A."/>
            <person name="Gujja S."/>
            <person name="Hansen M."/>
            <person name="Heiman D."/>
            <person name="Howarth C."/>
            <person name="Larimer J."/>
            <person name="Lui A."/>
            <person name="MacDonald P.J.P."/>
            <person name="McCowen C."/>
            <person name="Montmayeur A."/>
            <person name="Murphy C."/>
            <person name="Neiman D."/>
            <person name="Pearson M."/>
            <person name="Priest M."/>
            <person name="Roberts A."/>
            <person name="Saif S."/>
            <person name="Shea T."/>
            <person name="Sisk P."/>
            <person name="Stolte C."/>
            <person name="Sykes S."/>
            <person name="Wortman J."/>
            <person name="Nusbaum C."/>
            <person name="Birren B."/>
        </authorList>
    </citation>
    <scope>NUCLEOTIDE SEQUENCE [LARGE SCALE GENOMIC DNA]</scope>
    <source>
        <strain evidence="3">ATCC 50505</strain>
    </source>
</reference>
<dbReference type="Proteomes" id="UP000011082">
    <property type="component" value="Unassembled WGS sequence"/>
</dbReference>
<dbReference type="SUPFAM" id="SSF56300">
    <property type="entry name" value="Metallo-dependent phosphatases"/>
    <property type="match status" value="1"/>
</dbReference>
<accession>L2GJA1</accession>
<dbReference type="InterPro" id="IPR043360">
    <property type="entry name" value="PP2B"/>
</dbReference>
<feature type="compositionally biased region" description="Basic and acidic residues" evidence="1">
    <location>
        <begin position="184"/>
        <end position="195"/>
    </location>
</feature>
<evidence type="ECO:0000313" key="3">
    <source>
        <dbReference type="Proteomes" id="UP000011082"/>
    </source>
</evidence>
<dbReference type="EMBL" id="JH370154">
    <property type="protein sequence ID" value="ELA40941.1"/>
    <property type="molecule type" value="Genomic_DNA"/>
</dbReference>
<dbReference type="AlphaFoldDB" id="L2GJA1"/>
<organism evidence="2 3">
    <name type="scientific">Vittaforma corneae (strain ATCC 50505)</name>
    <name type="common">Microsporidian parasite</name>
    <name type="synonym">Nosema corneum</name>
    <dbReference type="NCBI Taxonomy" id="993615"/>
    <lineage>
        <taxon>Eukaryota</taxon>
        <taxon>Fungi</taxon>
        <taxon>Fungi incertae sedis</taxon>
        <taxon>Microsporidia</taxon>
        <taxon>Nosematidae</taxon>
        <taxon>Vittaforma</taxon>
    </lineage>
</organism>
<name>L2GJA1_VITCO</name>
<dbReference type="GeneID" id="19882740"/>
<sequence>MGMPWEYNDRRRCSVKFTYENVKRFLDNNNLSMVIRAHEVQENGYRLMKSYKGYPSVVTVFSAPSYCDAYQNDGAYIEFDMGIVAINSYKAVGHPFVINGFFDAVNWSLPFVSEKLVEFTLSIFAELDKKDTLDMTDVLVSGMVLMRTEREAIDEFEKDESLECGLLSTIEDDMEFNEAKEKDAENEMMKNKEEPSEITVEVSPSMQNESLGDVSKEISKLDAKRTEEVVNKIEVVEESDRERIRVKKKKSTSSGMCRLLCGK</sequence>
<dbReference type="RefSeq" id="XP_007605475.1">
    <property type="nucleotide sequence ID" value="XM_007605413.1"/>
</dbReference>
<evidence type="ECO:0000313" key="2">
    <source>
        <dbReference type="EMBL" id="ELA40941.1"/>
    </source>
</evidence>
<dbReference type="InParanoid" id="L2GJA1"/>
<dbReference type="PRINTS" id="PR00114">
    <property type="entry name" value="STPHPHTASE"/>
</dbReference>
<gene>
    <name evidence="2" type="ORF">VICG_02030</name>
</gene>
<evidence type="ECO:0000256" key="1">
    <source>
        <dbReference type="SAM" id="MobiDB-lite"/>
    </source>
</evidence>
<dbReference type="GO" id="GO:0033192">
    <property type="term" value="F:calmodulin-dependent protein phosphatase activity"/>
    <property type="evidence" value="ECO:0007669"/>
    <property type="project" value="InterPro"/>
</dbReference>
<dbReference type="GO" id="GO:0097720">
    <property type="term" value="P:calcineurin-mediated signaling"/>
    <property type="evidence" value="ECO:0007669"/>
    <property type="project" value="InterPro"/>
</dbReference>
<keyword evidence="3" id="KW-1185">Reference proteome</keyword>
<protein>
    <recommendedName>
        <fullName evidence="4">Serine/threonine specific protein phosphatases domain-containing protein</fullName>
    </recommendedName>
</protein>
<dbReference type="InterPro" id="IPR029052">
    <property type="entry name" value="Metallo-depent_PP-like"/>
</dbReference>
<dbReference type="InterPro" id="IPR006186">
    <property type="entry name" value="Ser/Thr-sp_prot-phosphatase"/>
</dbReference>
<feature type="region of interest" description="Disordered" evidence="1">
    <location>
        <begin position="184"/>
        <end position="215"/>
    </location>
</feature>
<dbReference type="VEuPathDB" id="MicrosporidiaDB:VICG_02030"/>